<reference evidence="1" key="1">
    <citation type="submission" date="2021-06" db="EMBL/GenBank/DDBJ databases">
        <authorList>
            <person name="Hodson N. C."/>
            <person name="Mongue J. A."/>
            <person name="Jaron S. K."/>
        </authorList>
    </citation>
    <scope>NUCLEOTIDE SEQUENCE</scope>
</reference>
<dbReference type="Pfam" id="PF09471">
    <property type="entry name" value="Peptidase_M64"/>
    <property type="match status" value="1"/>
</dbReference>
<name>A0A8J2PQT0_9HEXA</name>
<dbReference type="AlphaFoldDB" id="A0A8J2PQT0"/>
<dbReference type="EMBL" id="CAJVCH010567543">
    <property type="protein sequence ID" value="CAG7832890.1"/>
    <property type="molecule type" value="Genomic_DNA"/>
</dbReference>
<evidence type="ECO:0000313" key="2">
    <source>
        <dbReference type="Proteomes" id="UP000708208"/>
    </source>
</evidence>
<accession>A0A8J2PQT0</accession>
<dbReference type="Proteomes" id="UP000708208">
    <property type="component" value="Unassembled WGS sequence"/>
</dbReference>
<proteinExistence type="predicted"/>
<sequence>MHLGFAVYFNKKTSISKSCVDIHLRLGFLLINGEVHYVKLRQQPNEHYSCIILEDEQIPKFRGFSTDDDNEVKIITKNAIQGPVDAKHENDSSKIIEIFARKKTIAEAQVELLCKSKKHVPDLKIANGILAPEVVKIVDGGDQANRIDVVFMGDGYQESERGKFFEDIERLTKEMFEGTTFRSYLPLFNIWAIYEASVDSGIGYHSGLKNTPFQLYRDAGTLRGIYPGNAGHARTVCRLTGTSGCDYPSIIGNDDFYGGLGGEFVISTRSNRTGTVVLRHEMGHNFVDVGEEYDQGEVYCGVNSARSVETLGWTHWLSGEAREERAIYCILAYPWADLAKGPQTINFTSDGSYCRWYLLASVSAAGEHDCLEFLLDGEVLPWTTHGFDDREFYDWYGNEGFTQGPHTFSVRSKTNSTNPNIPRMICHVQLHEFGSETDFHMSNDYISAYPTFHVDGAKTFRPTNAGCVMRNMSRGSFCPVCREGMWYRFLERISLIDSVVISLGTSPRNVTLNTLKLGALRAPGNEVGGECLEVRWSRDGQEQINLRDRFMIRAESGSWTVSVKLITPEIRSDPKGLTIDTYSFTI</sequence>
<organism evidence="1 2">
    <name type="scientific">Allacma fusca</name>
    <dbReference type="NCBI Taxonomy" id="39272"/>
    <lineage>
        <taxon>Eukaryota</taxon>
        <taxon>Metazoa</taxon>
        <taxon>Ecdysozoa</taxon>
        <taxon>Arthropoda</taxon>
        <taxon>Hexapoda</taxon>
        <taxon>Collembola</taxon>
        <taxon>Symphypleona</taxon>
        <taxon>Sminthuridae</taxon>
        <taxon>Allacma</taxon>
    </lineage>
</organism>
<gene>
    <name evidence="1" type="ORF">AFUS01_LOCUS42548</name>
</gene>
<evidence type="ECO:0000313" key="1">
    <source>
        <dbReference type="EMBL" id="CAG7832890.1"/>
    </source>
</evidence>
<comment type="caution">
    <text evidence="1">The sequence shown here is derived from an EMBL/GenBank/DDBJ whole genome shotgun (WGS) entry which is preliminary data.</text>
</comment>
<protein>
    <submittedName>
        <fullName evidence="1">Uncharacterized protein</fullName>
    </submittedName>
</protein>
<keyword evidence="2" id="KW-1185">Reference proteome</keyword>
<dbReference type="OrthoDB" id="2961863at2759"/>
<dbReference type="InterPro" id="IPR019026">
    <property type="entry name" value="Peptidase_M64_IgA"/>
</dbReference>